<dbReference type="Proteomes" id="UP000033858">
    <property type="component" value="Unassembled WGS sequence"/>
</dbReference>
<reference evidence="2 3" key="1">
    <citation type="journal article" date="2015" name="Nature">
        <title>rRNA introns, odd ribosomes, and small enigmatic genomes across a large radiation of phyla.</title>
        <authorList>
            <person name="Brown C.T."/>
            <person name="Hug L.A."/>
            <person name="Thomas B.C."/>
            <person name="Sharon I."/>
            <person name="Castelle C.J."/>
            <person name="Singh A."/>
            <person name="Wilkins M.J."/>
            <person name="Williams K.H."/>
            <person name="Banfield J.F."/>
        </authorList>
    </citation>
    <scope>NUCLEOTIDE SEQUENCE [LARGE SCALE GENOMIC DNA]</scope>
</reference>
<feature type="transmembrane region" description="Helical" evidence="1">
    <location>
        <begin position="20"/>
        <end position="42"/>
    </location>
</feature>
<organism evidence="2 3">
    <name type="scientific">Candidatus Woesebacteria bacterium GW2011_GWB1_41_10</name>
    <dbReference type="NCBI Taxonomy" id="1618577"/>
    <lineage>
        <taxon>Bacteria</taxon>
        <taxon>Candidatus Woeseibacteriota</taxon>
    </lineage>
</organism>
<proteinExistence type="predicted"/>
<sequence>MDYMTGLTQVAITARKTVRYTIYAVIFLMVGKVVLDLTIGIYKKVFPTPPPPPTVKYGKLPKIDFPEAQKVNLTYVLETPEGDFPKLPTQTKVFFMPKVSPNLLSLDVAKAKARSLGFVGEPQTISDTIHRFTNPNFPSQMEMNIVTGIFSISYDLNADRTPLEKKPPVAEVAASLFRSLLSNADILPSDLTGPTDSEFFKLSEGKFVTALSLSEADAVKVNLFRKNYDELPVLTTNPSEANVWTIMGGSTDKNKQILAAEYHYYPVDETQFSTYPTKTPQDAFAELQSGGAYIANQGLVKDGETLKIRRVYLAYFDPETPGEFLQTIYVFEGDKGFIAYLPAVTTDYYGE</sequence>
<evidence type="ECO:0000313" key="3">
    <source>
        <dbReference type="Proteomes" id="UP000033858"/>
    </source>
</evidence>
<comment type="caution">
    <text evidence="2">The sequence shown here is derived from an EMBL/GenBank/DDBJ whole genome shotgun (WGS) entry which is preliminary data.</text>
</comment>
<dbReference type="AlphaFoldDB" id="A0A0G0X999"/>
<evidence type="ECO:0000313" key="2">
    <source>
        <dbReference type="EMBL" id="KKR84237.1"/>
    </source>
</evidence>
<name>A0A0G0X999_9BACT</name>
<evidence type="ECO:0000256" key="1">
    <source>
        <dbReference type="SAM" id="Phobius"/>
    </source>
</evidence>
<protein>
    <submittedName>
        <fullName evidence="2">Uncharacterized protein</fullName>
    </submittedName>
</protein>
<keyword evidence="1" id="KW-0472">Membrane</keyword>
<accession>A0A0G0X999</accession>
<keyword evidence="1" id="KW-1133">Transmembrane helix</keyword>
<dbReference type="EMBL" id="LCAE01000048">
    <property type="protein sequence ID" value="KKR84237.1"/>
    <property type="molecule type" value="Genomic_DNA"/>
</dbReference>
<gene>
    <name evidence="2" type="ORF">UU32_C0048G0007</name>
</gene>
<keyword evidence="1" id="KW-0812">Transmembrane</keyword>